<organism evidence="1">
    <name type="scientific">Arundo donax</name>
    <name type="common">Giant reed</name>
    <name type="synonym">Donax arundinaceus</name>
    <dbReference type="NCBI Taxonomy" id="35708"/>
    <lineage>
        <taxon>Eukaryota</taxon>
        <taxon>Viridiplantae</taxon>
        <taxon>Streptophyta</taxon>
        <taxon>Embryophyta</taxon>
        <taxon>Tracheophyta</taxon>
        <taxon>Spermatophyta</taxon>
        <taxon>Magnoliopsida</taxon>
        <taxon>Liliopsida</taxon>
        <taxon>Poales</taxon>
        <taxon>Poaceae</taxon>
        <taxon>PACMAD clade</taxon>
        <taxon>Arundinoideae</taxon>
        <taxon>Arundineae</taxon>
        <taxon>Arundo</taxon>
    </lineage>
</organism>
<reference evidence="1" key="2">
    <citation type="journal article" date="2015" name="Data Brief">
        <title>Shoot transcriptome of the giant reed, Arundo donax.</title>
        <authorList>
            <person name="Barrero R.A."/>
            <person name="Guerrero F.D."/>
            <person name="Moolhuijzen P."/>
            <person name="Goolsby J.A."/>
            <person name="Tidwell J."/>
            <person name="Bellgard S.E."/>
            <person name="Bellgard M.I."/>
        </authorList>
    </citation>
    <scope>NUCLEOTIDE SEQUENCE</scope>
    <source>
        <tissue evidence="1">Shoot tissue taken approximately 20 cm above the soil surface</tissue>
    </source>
</reference>
<accession>A0A0A9C6H0</accession>
<sequence>MKAPMGRNYFIPKCRCRIMLTYKFVETYGHMRDIKKGQGGQKCINACTGSSVSALVLTNVL</sequence>
<proteinExistence type="predicted"/>
<protein>
    <submittedName>
        <fullName evidence="1">Uncharacterized protein</fullName>
    </submittedName>
</protein>
<reference evidence="1" key="1">
    <citation type="submission" date="2014-09" db="EMBL/GenBank/DDBJ databases">
        <authorList>
            <person name="Magalhaes I.L.F."/>
            <person name="Oliveira U."/>
            <person name="Santos F.R."/>
            <person name="Vidigal T.H.D.A."/>
            <person name="Brescovit A.D."/>
            <person name="Santos A.J."/>
        </authorList>
    </citation>
    <scope>NUCLEOTIDE SEQUENCE</scope>
    <source>
        <tissue evidence="1">Shoot tissue taken approximately 20 cm above the soil surface</tissue>
    </source>
</reference>
<dbReference type="EMBL" id="GBRH01226759">
    <property type="protein sequence ID" value="JAD71136.1"/>
    <property type="molecule type" value="Transcribed_RNA"/>
</dbReference>
<name>A0A0A9C6H0_ARUDO</name>
<evidence type="ECO:0000313" key="1">
    <source>
        <dbReference type="EMBL" id="JAD71136.1"/>
    </source>
</evidence>
<dbReference type="AlphaFoldDB" id="A0A0A9C6H0"/>